<dbReference type="GO" id="GO:0016740">
    <property type="term" value="F:transferase activity"/>
    <property type="evidence" value="ECO:0007669"/>
    <property type="project" value="UniProtKB-KW"/>
</dbReference>
<organism evidence="2">
    <name type="scientific">Rosellinia necatrix</name>
    <name type="common">White root-rot fungus</name>
    <dbReference type="NCBI Taxonomy" id="77044"/>
    <lineage>
        <taxon>Eukaryota</taxon>
        <taxon>Fungi</taxon>
        <taxon>Dikarya</taxon>
        <taxon>Ascomycota</taxon>
        <taxon>Pezizomycotina</taxon>
        <taxon>Sordariomycetes</taxon>
        <taxon>Xylariomycetidae</taxon>
        <taxon>Xylariales</taxon>
        <taxon>Xylariaceae</taxon>
        <taxon>Rosellinia</taxon>
    </lineage>
</organism>
<dbReference type="EMBL" id="DF977549">
    <property type="protein sequence ID" value="GAP93097.2"/>
    <property type="molecule type" value="Genomic_DNA"/>
</dbReference>
<evidence type="ECO:0000256" key="1">
    <source>
        <dbReference type="SAM" id="MobiDB-lite"/>
    </source>
</evidence>
<dbReference type="SUPFAM" id="SSF75304">
    <property type="entry name" value="Amidase signature (AS) enzymes"/>
    <property type="match status" value="1"/>
</dbReference>
<keyword evidence="3" id="KW-1185">Reference proteome</keyword>
<protein>
    <submittedName>
        <fullName evidence="2">Putative glutamyl-tRNA amidotransferase subunit</fullName>
    </submittedName>
</protein>
<evidence type="ECO:0000313" key="3">
    <source>
        <dbReference type="Proteomes" id="UP000054516"/>
    </source>
</evidence>
<keyword evidence="2" id="KW-0808">Transferase</keyword>
<dbReference type="OrthoDB" id="566138at2759"/>
<accession>A0A1W2TWN4</accession>
<gene>
    <name evidence="2" type="ORF">SAMD00023353_10400230</name>
</gene>
<dbReference type="InterPro" id="IPR036928">
    <property type="entry name" value="AS_sf"/>
</dbReference>
<dbReference type="STRING" id="77044.A0A1W2TWN4"/>
<dbReference type="Proteomes" id="UP000054516">
    <property type="component" value="Unassembled WGS sequence"/>
</dbReference>
<feature type="region of interest" description="Disordered" evidence="1">
    <location>
        <begin position="1"/>
        <end position="28"/>
    </location>
</feature>
<sequence>MANKSRSDNPNQDFLEKTVANMNSPTPERYQEYQQKLVHHARDFSIGAAMKNYDLDVIMGAPTGRSATIYDMAGYPVGTVPLGYAKFNGRAFGLSFVVQEGREDLVVRVMGAWEKLLKPWKPPPRLMK</sequence>
<name>A0A1W2TWN4_ROSNE</name>
<dbReference type="Gene3D" id="3.90.1300.10">
    <property type="entry name" value="Amidase signature (AS) domain"/>
    <property type="match status" value="1"/>
</dbReference>
<dbReference type="AlphaFoldDB" id="A0A1W2TWN4"/>
<evidence type="ECO:0000313" key="2">
    <source>
        <dbReference type="EMBL" id="GAP93097.2"/>
    </source>
</evidence>
<proteinExistence type="predicted"/>
<reference evidence="2" key="1">
    <citation type="submission" date="2016-03" db="EMBL/GenBank/DDBJ databases">
        <title>Draft genome sequence of Rosellinia necatrix.</title>
        <authorList>
            <person name="Kanematsu S."/>
        </authorList>
    </citation>
    <scope>NUCLEOTIDE SEQUENCE [LARGE SCALE GENOMIC DNA]</scope>
    <source>
        <strain evidence="2">W97</strain>
    </source>
</reference>